<organism evidence="2 3">
    <name type="scientific">Polarella glacialis</name>
    <name type="common">Dinoflagellate</name>
    <dbReference type="NCBI Taxonomy" id="89957"/>
    <lineage>
        <taxon>Eukaryota</taxon>
        <taxon>Sar</taxon>
        <taxon>Alveolata</taxon>
        <taxon>Dinophyceae</taxon>
        <taxon>Suessiales</taxon>
        <taxon>Suessiaceae</taxon>
        <taxon>Polarella</taxon>
    </lineage>
</organism>
<sequence>MRHAVPPMILQAKYVLLISKTGQVRVAWFAFVTDSPQPGMTSGPFVVKLVSENLNAERDGSTHCSFAYTAKASSCGDMEKIISSQLPQILKGIDEDKWELFEQA</sequence>
<reference evidence="2" key="1">
    <citation type="submission" date="2021-02" db="EMBL/GenBank/DDBJ databases">
        <authorList>
            <person name="Dougan E. K."/>
            <person name="Rhodes N."/>
            <person name="Thang M."/>
            <person name="Chan C."/>
        </authorList>
    </citation>
    <scope>NUCLEOTIDE SEQUENCE</scope>
</reference>
<comment type="caution">
    <text evidence="2">The sequence shown here is derived from an EMBL/GenBank/DDBJ whole genome shotgun (WGS) entry which is preliminary data.</text>
</comment>
<gene>
    <name evidence="1" type="ORF">PGLA1383_LOCUS42138</name>
    <name evidence="2" type="ORF">PGLA2088_LOCUS12699</name>
</gene>
<evidence type="ECO:0000313" key="3">
    <source>
        <dbReference type="Proteomes" id="UP000626109"/>
    </source>
</evidence>
<protein>
    <submittedName>
        <fullName evidence="2">Uncharacterized protein</fullName>
    </submittedName>
</protein>
<keyword evidence="4" id="KW-1185">Reference proteome</keyword>
<proteinExistence type="predicted"/>
<dbReference type="Proteomes" id="UP000626109">
    <property type="component" value="Unassembled WGS sequence"/>
</dbReference>
<dbReference type="EMBL" id="CAJNNW010015027">
    <property type="protein sequence ID" value="CAE8657239.1"/>
    <property type="molecule type" value="Genomic_DNA"/>
</dbReference>
<evidence type="ECO:0000313" key="4">
    <source>
        <dbReference type="Proteomes" id="UP000654075"/>
    </source>
</evidence>
<accession>A0A813ITP6</accession>
<evidence type="ECO:0000313" key="1">
    <source>
        <dbReference type="EMBL" id="CAE8625102.1"/>
    </source>
</evidence>
<evidence type="ECO:0000313" key="2">
    <source>
        <dbReference type="EMBL" id="CAE8657239.1"/>
    </source>
</evidence>
<dbReference type="AlphaFoldDB" id="A0A813ITP6"/>
<dbReference type="OrthoDB" id="472608at2759"/>
<dbReference type="EMBL" id="CAJNNV010028576">
    <property type="protein sequence ID" value="CAE8625102.1"/>
    <property type="molecule type" value="Genomic_DNA"/>
</dbReference>
<name>A0A813ITP6_POLGL</name>
<dbReference type="Proteomes" id="UP000654075">
    <property type="component" value="Unassembled WGS sequence"/>
</dbReference>